<evidence type="ECO:0000313" key="2">
    <source>
        <dbReference type="EMBL" id="MEN3227591.1"/>
    </source>
</evidence>
<dbReference type="Proteomes" id="UP001404845">
    <property type="component" value="Unassembled WGS sequence"/>
</dbReference>
<reference evidence="2 3" key="1">
    <citation type="journal article" date="2023" name="PLoS ONE">
        <title>Complete genome assembly of Hawai'i environmental nontuberculous mycobacteria reveals unexpected co-isolation with methylobacteria.</title>
        <authorList>
            <person name="Hendrix J."/>
            <person name="Epperson L.E."/>
            <person name="Tong E.I."/>
            <person name="Chan Y.L."/>
            <person name="Hasan N.A."/>
            <person name="Dawrs S.N."/>
            <person name="Norton G.J."/>
            <person name="Virdi R."/>
            <person name="Crooks J.L."/>
            <person name="Chan E.D."/>
            <person name="Honda J.R."/>
            <person name="Strong M."/>
        </authorList>
    </citation>
    <scope>NUCLEOTIDE SEQUENCE [LARGE SCALE GENOMIC DNA]</scope>
    <source>
        <strain evidence="2 3">NJH_HI01</strain>
    </source>
</reference>
<keyword evidence="3" id="KW-1185">Reference proteome</keyword>
<feature type="signal peptide" evidence="1">
    <location>
        <begin position="1"/>
        <end position="18"/>
    </location>
</feature>
<gene>
    <name evidence="2" type="ORF">PUR21_08075</name>
</gene>
<evidence type="ECO:0000313" key="3">
    <source>
        <dbReference type="Proteomes" id="UP001404845"/>
    </source>
</evidence>
<accession>A0ABU9Z914</accession>
<feature type="chain" id="PRO_5047064305" description="Sulfur globule protein" evidence="1">
    <location>
        <begin position="19"/>
        <end position="108"/>
    </location>
</feature>
<dbReference type="InterPro" id="IPR058110">
    <property type="entry name" value="GCG_CRPN_dom"/>
</dbReference>
<evidence type="ECO:0000256" key="1">
    <source>
        <dbReference type="SAM" id="SignalP"/>
    </source>
</evidence>
<proteinExistence type="predicted"/>
<name>A0ABU9Z914_9HYPH</name>
<organism evidence="2 3">
    <name type="scientific">Methylorubrum rhodesianum</name>
    <dbReference type="NCBI Taxonomy" id="29427"/>
    <lineage>
        <taxon>Bacteria</taxon>
        <taxon>Pseudomonadati</taxon>
        <taxon>Pseudomonadota</taxon>
        <taxon>Alphaproteobacteria</taxon>
        <taxon>Hyphomicrobiales</taxon>
        <taxon>Methylobacteriaceae</taxon>
        <taxon>Methylorubrum</taxon>
    </lineage>
</organism>
<dbReference type="NCBIfam" id="NF047412">
    <property type="entry name" value="sig_GCG_CRPN_rpt"/>
    <property type="match status" value="1"/>
</dbReference>
<comment type="caution">
    <text evidence="2">The sequence shown here is derived from an EMBL/GenBank/DDBJ whole genome shotgun (WGS) entry which is preliminary data.</text>
</comment>
<dbReference type="EMBL" id="JAQYXL010000001">
    <property type="protein sequence ID" value="MEN3227591.1"/>
    <property type="molecule type" value="Genomic_DNA"/>
</dbReference>
<dbReference type="RefSeq" id="WP_183669604.1">
    <property type="nucleotide sequence ID" value="NZ_JACHOS010000016.1"/>
</dbReference>
<protein>
    <recommendedName>
        <fullName evidence="4">Sulfur globule protein</fullName>
    </recommendedName>
</protein>
<keyword evidence="1" id="KW-0732">Signal</keyword>
<evidence type="ECO:0008006" key="4">
    <source>
        <dbReference type="Google" id="ProtNLM"/>
    </source>
</evidence>
<sequence length="108" mass="11300">MRASRRMALAALTFAAMLGMSWPESGRIGIGQAQAAGGCGVGFHRGPYGGCRPNVYGGAYGGRAYGVYGGRAYGYRGGRVYGGRAVYGRRVGGYHGARGFHGGGRFRR</sequence>